<dbReference type="CDD" id="cd12231">
    <property type="entry name" value="RRM2_U2AF65"/>
    <property type="match status" value="1"/>
</dbReference>
<evidence type="ECO:0000256" key="3">
    <source>
        <dbReference type="ARBA" id="ARBA00023187"/>
    </source>
</evidence>
<accession>A0ABD3Q194</accession>
<evidence type="ECO:0000259" key="6">
    <source>
        <dbReference type="PROSITE" id="PS50102"/>
    </source>
</evidence>
<feature type="compositionally biased region" description="Basic and acidic residues" evidence="5">
    <location>
        <begin position="31"/>
        <end position="87"/>
    </location>
</feature>
<feature type="domain" description="RRM" evidence="6">
    <location>
        <begin position="183"/>
        <end position="278"/>
    </location>
</feature>
<evidence type="ECO:0000256" key="2">
    <source>
        <dbReference type="ARBA" id="ARBA00022884"/>
    </source>
</evidence>
<feature type="region of interest" description="Disordered" evidence="5">
    <location>
        <begin position="1"/>
        <end position="113"/>
    </location>
</feature>
<dbReference type="GO" id="GO:0006397">
    <property type="term" value="P:mRNA processing"/>
    <property type="evidence" value="ECO:0007669"/>
    <property type="project" value="UniProtKB-KW"/>
</dbReference>
<reference evidence="7 8" key="1">
    <citation type="journal article" date="2020" name="G3 (Bethesda)">
        <title>Improved Reference Genome for Cyclotella cryptica CCMP332, a Model for Cell Wall Morphogenesis, Salinity Adaptation, and Lipid Production in Diatoms (Bacillariophyta).</title>
        <authorList>
            <person name="Roberts W.R."/>
            <person name="Downey K.M."/>
            <person name="Ruck E.C."/>
            <person name="Traller J.C."/>
            <person name="Alverson A.J."/>
        </authorList>
    </citation>
    <scope>NUCLEOTIDE SEQUENCE [LARGE SCALE GENOMIC DNA]</scope>
    <source>
        <strain evidence="7 8">CCMP332</strain>
    </source>
</reference>
<dbReference type="PANTHER" id="PTHR23139">
    <property type="entry name" value="RNA-BINDING PROTEIN"/>
    <property type="match status" value="1"/>
</dbReference>
<evidence type="ECO:0000313" key="8">
    <source>
        <dbReference type="Proteomes" id="UP001516023"/>
    </source>
</evidence>
<evidence type="ECO:0000256" key="1">
    <source>
        <dbReference type="ARBA" id="ARBA00022664"/>
    </source>
</evidence>
<dbReference type="EMBL" id="JABMIG020000084">
    <property type="protein sequence ID" value="KAL3794052.1"/>
    <property type="molecule type" value="Genomic_DNA"/>
</dbReference>
<dbReference type="CDD" id="cd12232">
    <property type="entry name" value="RRM3_U2AF65"/>
    <property type="match status" value="1"/>
</dbReference>
<keyword evidence="1" id="KW-0507">mRNA processing</keyword>
<dbReference type="Pfam" id="PF00076">
    <property type="entry name" value="RRM_1"/>
    <property type="match status" value="1"/>
</dbReference>
<dbReference type="PROSITE" id="PS50102">
    <property type="entry name" value="RRM"/>
    <property type="match status" value="2"/>
</dbReference>
<dbReference type="SMART" id="SM00360">
    <property type="entry name" value="RRM"/>
    <property type="match status" value="3"/>
</dbReference>
<dbReference type="InterPro" id="IPR000504">
    <property type="entry name" value="RRM_dom"/>
</dbReference>
<dbReference type="GO" id="GO:0003723">
    <property type="term" value="F:RNA binding"/>
    <property type="evidence" value="ECO:0007669"/>
    <property type="project" value="UniProtKB-UniRule"/>
</dbReference>
<dbReference type="AlphaFoldDB" id="A0ABD3Q194"/>
<evidence type="ECO:0000256" key="5">
    <source>
        <dbReference type="SAM" id="MobiDB-lite"/>
    </source>
</evidence>
<sequence>MVQATHHTSDHRNTMSLGRGAGINKPAWMARNERDGPNPSSERHREDRSRSRSRSRGREERDQFGRAKGREDRRRDDDYDRYDDRRDRGGRRHRDRDDGRRRRGGGSGANRSGIYFHSWEEERAWLESRRRKRLSRPSPFDVPPTPEQLAEEEARAAFGSLVGGTLHSSNPTSVQPQQTRHARRLYVGNIPDVSEAEVHDFFRNAIRDSIILDPRREVCASHKSQYVDNDPIISVYINRERRFAFLEFKTMEITSALLEFDGVDVLGRGKVKIKRPNDFNPALAPILSMETMPMFDTSKLGIVSQTVQDGPNKIFIGGLPYHLVESQVLELLSAFGAVKAFHLVKNDPTAVTSKGYCFVEYVDPNVTQIAAMGLNGMDMGGGKVLTAKVADPQGGGGGIDAGGSVPMAAPTNVVDGVDVDALLNAAIGGAGTVAPMPDMMMQQQFQQPLLAAGLVNATSQQPQVVVTDPLAVANAAASALDAAFGGGAAPAQPVAQALTNSSPTRILVLLNMVADDDLKTDEDRKFLEEDVSEEAGKYGRLLSMKIPRHEDGYAPSAVKKIFCEFATVADAINAEKELKGRVFGSNVVGASYFSEENYAKNLLS</sequence>
<dbReference type="FunFam" id="3.30.70.330:FF:000097">
    <property type="entry name" value="U2 snRNP auxiliary factor large subunit"/>
    <property type="match status" value="1"/>
</dbReference>
<keyword evidence="2 4" id="KW-0694">RNA-binding</keyword>
<proteinExistence type="predicted"/>
<dbReference type="InterPro" id="IPR012677">
    <property type="entry name" value="Nucleotide-bd_a/b_plait_sf"/>
</dbReference>
<evidence type="ECO:0000313" key="7">
    <source>
        <dbReference type="EMBL" id="KAL3794052.1"/>
    </source>
</evidence>
<feature type="region of interest" description="Disordered" evidence="5">
    <location>
        <begin position="130"/>
        <end position="150"/>
    </location>
</feature>
<gene>
    <name evidence="7" type="ORF">HJC23_008940</name>
</gene>
<protein>
    <recommendedName>
        <fullName evidence="6">RRM domain-containing protein</fullName>
    </recommendedName>
</protein>
<comment type="caution">
    <text evidence="7">The sequence shown here is derived from an EMBL/GenBank/DDBJ whole genome shotgun (WGS) entry which is preliminary data.</text>
</comment>
<name>A0ABD3Q194_9STRA</name>
<evidence type="ECO:0000256" key="4">
    <source>
        <dbReference type="PROSITE-ProRule" id="PRU00176"/>
    </source>
</evidence>
<dbReference type="GO" id="GO:0008380">
    <property type="term" value="P:RNA splicing"/>
    <property type="evidence" value="ECO:0007669"/>
    <property type="project" value="UniProtKB-KW"/>
</dbReference>
<dbReference type="Gene3D" id="3.30.70.330">
    <property type="match status" value="3"/>
</dbReference>
<dbReference type="Proteomes" id="UP001516023">
    <property type="component" value="Unassembled WGS sequence"/>
</dbReference>
<keyword evidence="3" id="KW-0508">mRNA splicing</keyword>
<feature type="domain" description="RRM" evidence="6">
    <location>
        <begin position="312"/>
        <end position="392"/>
    </location>
</feature>
<organism evidence="7 8">
    <name type="scientific">Cyclotella cryptica</name>
    <dbReference type="NCBI Taxonomy" id="29204"/>
    <lineage>
        <taxon>Eukaryota</taxon>
        <taxon>Sar</taxon>
        <taxon>Stramenopiles</taxon>
        <taxon>Ochrophyta</taxon>
        <taxon>Bacillariophyta</taxon>
        <taxon>Coscinodiscophyceae</taxon>
        <taxon>Thalassiosirophycidae</taxon>
        <taxon>Stephanodiscales</taxon>
        <taxon>Stephanodiscaceae</taxon>
        <taxon>Cyclotella</taxon>
    </lineage>
</organism>
<dbReference type="InterPro" id="IPR035979">
    <property type="entry name" value="RBD_domain_sf"/>
</dbReference>
<dbReference type="SUPFAM" id="SSF54928">
    <property type="entry name" value="RNA-binding domain, RBD"/>
    <property type="match status" value="2"/>
</dbReference>
<keyword evidence="8" id="KW-1185">Reference proteome</keyword>